<gene>
    <name evidence="1" type="primary">orf143</name>
    <name evidence="1" type="ORF">LEIZ2</name>
</gene>
<reference evidence="1" key="1">
    <citation type="submission" date="2011-11" db="EMBL/GenBank/DDBJ databases">
        <authorList>
            <person name="Zhang L."/>
            <person name="Qian H."/>
            <person name="Sun Y."/>
            <person name="Liu C."/>
            <person name="Liu T."/>
        </authorList>
    </citation>
    <scope>NUCLEOTIDE SEQUENCE</scope>
</reference>
<sequence length="143" mass="16724">MRLKYQYDFIDKLDSLEVNLDIKKNSILFIQNSIKVRSNLEKSVQSTLGSKLFLEILSGQKSFNDIGKIQRAIGPLFFNVTVRGWKNFIFIESLLHTTFFLRIQMFNSDKWNISNLDFFMNSELLNKLSLLQILPSSKVTVFF</sequence>
<name>I6NQH0_GRALE</name>
<dbReference type="EMBL" id="JQ071938">
    <property type="protein sequence ID" value="AEX37492.1"/>
    <property type="molecule type" value="Genomic_DNA"/>
</dbReference>
<dbReference type="AlphaFoldDB" id="I6NQH0"/>
<accession>I6NQH0</accession>
<keyword evidence="1" id="KW-0496">Mitochondrion</keyword>
<proteinExistence type="predicted"/>
<reference evidence="1" key="2">
    <citation type="journal article" date="2012" name="PLoS ONE">
        <title>Complete Sequences of the Mitochondrial DNA of the Wild Gracilariopsis lemaneiformis and Two Mutagenic Cultivated Breeds (Gracilariaceae, Rhodophyta).</title>
        <authorList>
            <person name="Zhang L."/>
            <person name="Wang X."/>
            <person name="Qian H."/>
            <person name="Chi S."/>
            <person name="Liu C."/>
            <person name="Liu T."/>
        </authorList>
    </citation>
    <scope>NUCLEOTIDE SEQUENCE</scope>
</reference>
<protein>
    <submittedName>
        <fullName evidence="1">Uncharacterized protein</fullName>
    </submittedName>
</protein>
<organism evidence="1">
    <name type="scientific">Gracilariopsis lemaneiformis</name>
    <name type="common">Red alga</name>
    <name type="synonym">Gracilaria lemaneiformis</name>
    <dbReference type="NCBI Taxonomy" id="2782"/>
    <lineage>
        <taxon>Eukaryota</taxon>
        <taxon>Rhodophyta</taxon>
        <taxon>Florideophyceae</taxon>
        <taxon>Rhodymeniophycidae</taxon>
        <taxon>Gracilariales</taxon>
        <taxon>Gracilariaceae</taxon>
        <taxon>Gracilariopsis</taxon>
    </lineage>
</organism>
<evidence type="ECO:0000313" key="1">
    <source>
        <dbReference type="EMBL" id="AEX37492.1"/>
    </source>
</evidence>
<geneLocation type="mitochondrion" evidence="1"/>